<sequence length="144" mass="15952">MPRRSRRSHERARATRRPQRHKDVLHGRGGGHRANDFRCVGCRLDVSAEAPGTTHRNHCPNCLASLHVDRRVPGDRAASCGGRMEALSMSARPDGEWMIIHQCLSCDELSANRIAGDDNALTLVRLAVKPLRDPGLARRVLLVP</sequence>
<dbReference type="HOGENOM" id="CLU_122829_1_1_11"/>
<dbReference type="Proteomes" id="UP000000235">
    <property type="component" value="Chromosome"/>
</dbReference>
<dbReference type="AlphaFoldDB" id="A4XD49"/>
<proteinExistence type="predicted"/>
<evidence type="ECO:0000313" key="3">
    <source>
        <dbReference type="EMBL" id="ABP56856.1"/>
    </source>
</evidence>
<keyword evidence="4" id="KW-1185">Reference proteome</keyword>
<accession>A4XD49</accession>
<dbReference type="eggNOG" id="COG1162">
    <property type="taxonomic scope" value="Bacteria"/>
</dbReference>
<gene>
    <name evidence="3" type="ordered locus">Strop_4428</name>
</gene>
<feature type="domain" description="RNHCP" evidence="2">
    <location>
        <begin position="35"/>
        <end position="123"/>
    </location>
</feature>
<dbReference type="PATRIC" id="fig|369723.5.peg.4579"/>
<organism evidence="3 4">
    <name type="scientific">Salinispora tropica (strain ATCC BAA-916 / DSM 44818 / JCM 13857 / NBRC 105044 / CNB-440)</name>
    <dbReference type="NCBI Taxonomy" id="369723"/>
    <lineage>
        <taxon>Bacteria</taxon>
        <taxon>Bacillati</taxon>
        <taxon>Actinomycetota</taxon>
        <taxon>Actinomycetes</taxon>
        <taxon>Micromonosporales</taxon>
        <taxon>Micromonosporaceae</taxon>
        <taxon>Salinispora</taxon>
    </lineage>
</organism>
<feature type="region of interest" description="Disordered" evidence="1">
    <location>
        <begin position="1"/>
        <end position="29"/>
    </location>
</feature>
<evidence type="ECO:0000256" key="1">
    <source>
        <dbReference type="SAM" id="MobiDB-lite"/>
    </source>
</evidence>
<evidence type="ECO:0000313" key="4">
    <source>
        <dbReference type="Proteomes" id="UP000000235"/>
    </source>
</evidence>
<protein>
    <recommendedName>
        <fullName evidence="2">RNHCP domain-containing protein</fullName>
    </recommendedName>
</protein>
<dbReference type="Pfam" id="PF12647">
    <property type="entry name" value="RNHCP"/>
    <property type="match status" value="1"/>
</dbReference>
<reference evidence="4" key="1">
    <citation type="journal article" date="2007" name="Proc. Natl. Acad. Sci. U.S.A.">
        <title>Genome sequencing reveals complex secondary metabolome in the marine actinomycete Salinispora tropica.</title>
        <authorList>
            <person name="Udwary D.W."/>
            <person name="Zeigler L."/>
            <person name="Asolkar R.N."/>
            <person name="Singan V."/>
            <person name="Lapidus A."/>
            <person name="Fenical W."/>
            <person name="Jensen P.R."/>
            <person name="Moore B.S."/>
        </authorList>
    </citation>
    <scope>NUCLEOTIDE SEQUENCE [LARGE SCALE GENOMIC DNA]</scope>
    <source>
        <strain evidence="4">ATCC BAA-916 / DSM 44818 / CNB-440</strain>
    </source>
</reference>
<name>A4XD49_SALTO</name>
<feature type="compositionally biased region" description="Basic residues" evidence="1">
    <location>
        <begin position="1"/>
        <end position="20"/>
    </location>
</feature>
<dbReference type="KEGG" id="stp:Strop_4428"/>
<dbReference type="EMBL" id="CP000667">
    <property type="protein sequence ID" value="ABP56856.1"/>
    <property type="molecule type" value="Genomic_DNA"/>
</dbReference>
<dbReference type="RefSeq" id="WP_012015620.1">
    <property type="nucleotide sequence ID" value="NC_009380.1"/>
</dbReference>
<dbReference type="STRING" id="369723.Strop_4428"/>
<dbReference type="InterPro" id="IPR024439">
    <property type="entry name" value="RNHCP"/>
</dbReference>
<evidence type="ECO:0000259" key="2">
    <source>
        <dbReference type="Pfam" id="PF12647"/>
    </source>
</evidence>